<evidence type="ECO:0000259" key="4">
    <source>
        <dbReference type="Pfam" id="PF03722"/>
    </source>
</evidence>
<dbReference type="SUPFAM" id="SSF81296">
    <property type="entry name" value="E set domains"/>
    <property type="match status" value="1"/>
</dbReference>
<dbReference type="Gene3D" id="1.10.1280.10">
    <property type="entry name" value="Di-copper center containing domain from catechol oxidase"/>
    <property type="match status" value="1"/>
</dbReference>
<feature type="domain" description="Hemocyanin C-terminal" evidence="5">
    <location>
        <begin position="434"/>
        <end position="668"/>
    </location>
</feature>
<dbReference type="PRINTS" id="PR00187">
    <property type="entry name" value="HAEMOCYANIN"/>
</dbReference>
<feature type="domain" description="Hemocyanin middle" evidence="3">
    <location>
        <begin position="161"/>
        <end position="424"/>
    </location>
</feature>
<dbReference type="PANTHER" id="PTHR11511:SF5">
    <property type="entry name" value="FAT-BODY PROTEIN 1-RELATED"/>
    <property type="match status" value="1"/>
</dbReference>
<dbReference type="Pfam" id="PF00372">
    <property type="entry name" value="Hemocyanin_M"/>
    <property type="match status" value="1"/>
</dbReference>
<dbReference type="InterPro" id="IPR014756">
    <property type="entry name" value="Ig_E-set"/>
</dbReference>
<dbReference type="SUPFAM" id="SSF48056">
    <property type="entry name" value="Di-copper centre-containing domain"/>
    <property type="match status" value="1"/>
</dbReference>
<feature type="domain" description="Hemocyanin N-terminal" evidence="4">
    <location>
        <begin position="33"/>
        <end position="155"/>
    </location>
</feature>
<dbReference type="PROSITE" id="PS00210">
    <property type="entry name" value="HEMOCYANIN_2"/>
    <property type="match status" value="1"/>
</dbReference>
<keyword evidence="1" id="KW-0758">Storage protein</keyword>
<sequence length="678" mass="79776">MLKKVFLLASLAIIVIKADTDFYYTDVIADQDFLLKQKKVFQLLYHVSQPDISNPELFQEGLAYDIGANIDSYSNKDAVNHFLELYKFGFLPRGAIYSLYYPKLLDETKALFKLFYYAKDFDTFYKTALWARNRLNEGEFICAFYEAVIRRPDTEYLQLPPPYELYPYAFFNSEVIEAAKNAKLYNKLVEGNSYIIYANYSGWYLNRAYDTEMRVNYFLEDIGLNTFYFFYRMDNPFWLSSEEFGLQKNLRGEEFLYVHKTLLNRYNLERLANGLEKIEEFLWEGEFYPGYYPTMVYGNGLAYPQRPGMSRIPPYKYHYLRYIHDIEDRISTAIDLGYIIDNDGSHHNISSPEGLNLLGNIIEGNEDSCNKNFYHSLDWYGRKVLGFNLEPKTPYQVIPSALESFSTCMRDPAFYRLYNRYLSYWYRFKETLKPYSKNEIVFSDLKFESIAVDKLITYFDYFDSTISNGLPITSKQDADNLMIKVRQSRLNNKHFTVHFALNSDKAQKVAIQLFLGPKYDALGNLLDFSESYKDFYEIDYWITDVNAGLNKLERTSHDFIFLMADRDPSEILYKRVLKALDGSEKFMYKKNLYGIPERLLLPKGKRAGSIFQLFAYVSPVTQPVTYKSRVFGSYQYYMKPGGFPLDRPIYYPHFQGPNMFFKDITIYHKTDVDPNATT</sequence>
<dbReference type="InterPro" id="IPR000896">
    <property type="entry name" value="Hemocyanin/hexamerin_mid_dom"/>
</dbReference>
<reference evidence="6" key="1">
    <citation type="submission" date="2017-12" db="EMBL/GenBank/DDBJ databases">
        <title>Isolation and Characterization of the gene encoding a paralytic protein from the wasp Habrobracon hebetor.</title>
        <authorList>
            <person name="Zurovec M."/>
            <person name="Martinkova B."/>
            <person name="Zaloudikova A."/>
            <person name="Shaik H.A."/>
            <person name="Konik P."/>
            <person name="Strnad H."/>
            <person name="Sehadova H."/>
            <person name="Kodrik D."/>
        </authorList>
    </citation>
    <scope>NUCLEOTIDE SEQUENCE</scope>
    <source>
        <tissue evidence="6">Venom gland</tissue>
    </source>
</reference>
<gene>
    <name evidence="6" type="primary">AAL</name>
</gene>
<dbReference type="InterPro" id="IPR005203">
    <property type="entry name" value="Hemocyanin_C"/>
</dbReference>
<name>A0A455LAS9_9HYME</name>
<evidence type="ECO:0000256" key="2">
    <source>
        <dbReference type="SAM" id="SignalP"/>
    </source>
</evidence>
<dbReference type="InterPro" id="IPR037020">
    <property type="entry name" value="Hemocyanin_C_sf"/>
</dbReference>
<evidence type="ECO:0000259" key="3">
    <source>
        <dbReference type="Pfam" id="PF00372"/>
    </source>
</evidence>
<evidence type="ECO:0000313" key="6">
    <source>
        <dbReference type="EMBL" id="AXY94715.1"/>
    </source>
</evidence>
<protein>
    <submittedName>
        <fullName evidence="6">Arylphorin subunit alpha-like</fullName>
    </submittedName>
</protein>
<dbReference type="EMBL" id="MG733039">
    <property type="protein sequence ID" value="AXY94715.1"/>
    <property type="molecule type" value="mRNA"/>
</dbReference>
<dbReference type="InterPro" id="IPR005204">
    <property type="entry name" value="Hemocyanin_N"/>
</dbReference>
<proteinExistence type="evidence at transcript level"/>
<evidence type="ECO:0000259" key="5">
    <source>
        <dbReference type="Pfam" id="PF03723"/>
    </source>
</evidence>
<organism evidence="6">
    <name type="scientific">Habrobracon hebetor</name>
    <dbReference type="NCBI Taxonomy" id="69819"/>
    <lineage>
        <taxon>Eukaryota</taxon>
        <taxon>Metazoa</taxon>
        <taxon>Ecdysozoa</taxon>
        <taxon>Arthropoda</taxon>
        <taxon>Hexapoda</taxon>
        <taxon>Insecta</taxon>
        <taxon>Pterygota</taxon>
        <taxon>Neoptera</taxon>
        <taxon>Endopterygota</taxon>
        <taxon>Hymenoptera</taxon>
        <taxon>Apocrita</taxon>
        <taxon>Ichneumonoidea</taxon>
        <taxon>Braconidae</taxon>
        <taxon>Braconinae</taxon>
        <taxon>Habrobracon</taxon>
    </lineage>
</organism>
<feature type="signal peptide" evidence="2">
    <location>
        <begin position="1"/>
        <end position="18"/>
    </location>
</feature>
<dbReference type="InterPro" id="IPR036697">
    <property type="entry name" value="Hemocyanin_N_sf"/>
</dbReference>
<dbReference type="Gene3D" id="2.60.40.1520">
    <property type="entry name" value="Hemocyanin, C-terminal domain"/>
    <property type="match status" value="1"/>
</dbReference>
<dbReference type="SUPFAM" id="SSF48050">
    <property type="entry name" value="Hemocyanin, N-terminal domain"/>
    <property type="match status" value="1"/>
</dbReference>
<dbReference type="GO" id="GO:0005615">
    <property type="term" value="C:extracellular space"/>
    <property type="evidence" value="ECO:0007669"/>
    <property type="project" value="UniProtKB-ARBA"/>
</dbReference>
<dbReference type="InterPro" id="IPR013788">
    <property type="entry name" value="Hemocyanin/hexamerin"/>
</dbReference>
<dbReference type="Gene3D" id="1.20.1370.10">
    <property type="entry name" value="Hemocyanin, N-terminal domain"/>
    <property type="match status" value="1"/>
</dbReference>
<accession>A0A455LAS9</accession>
<dbReference type="PANTHER" id="PTHR11511">
    <property type="entry name" value="LARVAL STORAGE PROTEIN/PHENOLOXIDASE"/>
    <property type="match status" value="1"/>
</dbReference>
<dbReference type="GO" id="GO:0045735">
    <property type="term" value="F:nutrient reservoir activity"/>
    <property type="evidence" value="ECO:0007669"/>
    <property type="project" value="UniProtKB-KW"/>
</dbReference>
<feature type="chain" id="PRO_5019781647" evidence="2">
    <location>
        <begin position="19"/>
        <end position="678"/>
    </location>
</feature>
<dbReference type="Pfam" id="PF03722">
    <property type="entry name" value="Hemocyanin_N"/>
    <property type="match status" value="1"/>
</dbReference>
<keyword evidence="2" id="KW-0732">Signal</keyword>
<dbReference type="AlphaFoldDB" id="A0A455LAS9"/>
<dbReference type="Pfam" id="PF03723">
    <property type="entry name" value="Hemocyanin_C"/>
    <property type="match status" value="1"/>
</dbReference>
<dbReference type="InterPro" id="IPR008922">
    <property type="entry name" value="Di-copper_centre_dom_sf"/>
</dbReference>
<evidence type="ECO:0000256" key="1">
    <source>
        <dbReference type="ARBA" id="ARBA00022761"/>
    </source>
</evidence>